<dbReference type="AlphaFoldDB" id="A0A067MFZ1"/>
<feature type="region of interest" description="Disordered" evidence="1">
    <location>
        <begin position="210"/>
        <end position="230"/>
    </location>
</feature>
<feature type="compositionally biased region" description="Polar residues" evidence="1">
    <location>
        <begin position="11"/>
        <end position="24"/>
    </location>
</feature>
<dbReference type="HOGENOM" id="CLU_1053722_0_0_1"/>
<dbReference type="Proteomes" id="UP000027195">
    <property type="component" value="Unassembled WGS sequence"/>
</dbReference>
<evidence type="ECO:0000313" key="2">
    <source>
        <dbReference type="EMBL" id="KDQ10797.1"/>
    </source>
</evidence>
<proteinExistence type="predicted"/>
<evidence type="ECO:0000313" key="3">
    <source>
        <dbReference type="Proteomes" id="UP000027195"/>
    </source>
</evidence>
<accession>A0A067MFZ1</accession>
<feature type="compositionally biased region" description="Low complexity" evidence="1">
    <location>
        <begin position="210"/>
        <end position="227"/>
    </location>
</feature>
<feature type="region of interest" description="Disordered" evidence="1">
    <location>
        <begin position="1"/>
        <end position="41"/>
    </location>
</feature>
<organism evidence="2 3">
    <name type="scientific">Botryobasidium botryosum (strain FD-172 SS1)</name>
    <dbReference type="NCBI Taxonomy" id="930990"/>
    <lineage>
        <taxon>Eukaryota</taxon>
        <taxon>Fungi</taxon>
        <taxon>Dikarya</taxon>
        <taxon>Basidiomycota</taxon>
        <taxon>Agaricomycotina</taxon>
        <taxon>Agaricomycetes</taxon>
        <taxon>Cantharellales</taxon>
        <taxon>Botryobasidiaceae</taxon>
        <taxon>Botryobasidium</taxon>
    </lineage>
</organism>
<keyword evidence="3" id="KW-1185">Reference proteome</keyword>
<reference evidence="3" key="1">
    <citation type="journal article" date="2014" name="Proc. Natl. Acad. Sci. U.S.A.">
        <title>Extensive sampling of basidiomycete genomes demonstrates inadequacy of the white-rot/brown-rot paradigm for wood decay fungi.</title>
        <authorList>
            <person name="Riley R."/>
            <person name="Salamov A.A."/>
            <person name="Brown D.W."/>
            <person name="Nagy L.G."/>
            <person name="Floudas D."/>
            <person name="Held B.W."/>
            <person name="Levasseur A."/>
            <person name="Lombard V."/>
            <person name="Morin E."/>
            <person name="Otillar R."/>
            <person name="Lindquist E.A."/>
            <person name="Sun H."/>
            <person name="LaButti K.M."/>
            <person name="Schmutz J."/>
            <person name="Jabbour D."/>
            <person name="Luo H."/>
            <person name="Baker S.E."/>
            <person name="Pisabarro A.G."/>
            <person name="Walton J.D."/>
            <person name="Blanchette R.A."/>
            <person name="Henrissat B."/>
            <person name="Martin F."/>
            <person name="Cullen D."/>
            <person name="Hibbett D.S."/>
            <person name="Grigoriev I.V."/>
        </authorList>
    </citation>
    <scope>NUCLEOTIDE SEQUENCE [LARGE SCALE GENOMIC DNA]</scope>
    <source>
        <strain evidence="3">FD-172 SS1</strain>
    </source>
</reference>
<name>A0A067MFZ1_BOTB1</name>
<sequence length="264" mass="28549">MEARRKEKALYNTSTRSLSSSATFPVQRPSRASLPPSPQNSGCAFLGDRTNAPIPSPLTMKVIQKRTASPTTSPSVRSTICVAAEKNVAGICIIIQSPTLASVKDILVGDLPGDIALLAAPKTPLHWAQLRAKGAQTARVCAKAHLAALRKEPDVEERKRRVIARVKAERAARQNLPFPVRRESPTERHERMQKALLAELLPAYKLTIATRASPPTPPTSTFTPAESVPERKKSLRGVAGAFDRLLKGVKHDLGRLGSALKNLA</sequence>
<gene>
    <name evidence="2" type="ORF">BOTBODRAFT_35909</name>
</gene>
<dbReference type="EMBL" id="KL198064">
    <property type="protein sequence ID" value="KDQ10797.1"/>
    <property type="molecule type" value="Genomic_DNA"/>
</dbReference>
<dbReference type="InParanoid" id="A0A067MFZ1"/>
<evidence type="ECO:0000256" key="1">
    <source>
        <dbReference type="SAM" id="MobiDB-lite"/>
    </source>
</evidence>
<protein>
    <submittedName>
        <fullName evidence="2">Uncharacterized protein</fullName>
    </submittedName>
</protein>